<organism evidence="7">
    <name type="scientific">Plasmodium falciparum</name>
    <name type="common">malaria parasite P. falciparum</name>
    <dbReference type="NCBI Taxonomy" id="5833"/>
    <lineage>
        <taxon>Eukaryota</taxon>
        <taxon>Sar</taxon>
        <taxon>Alveolata</taxon>
        <taxon>Apicomplexa</taxon>
        <taxon>Aconoidasida</taxon>
        <taxon>Haemosporida</taxon>
        <taxon>Plasmodiidae</taxon>
        <taxon>Plasmodium</taxon>
        <taxon>Plasmodium (Laverania)</taxon>
    </lineage>
</organism>
<dbReference type="VEuPathDB" id="PlasmoDB:PfIT_010016800"/>
<dbReference type="VEuPathDB" id="PlasmoDB:PfNF54_040018500"/>
<feature type="domain" description="Duffy-binding-like" evidence="3">
    <location>
        <begin position="2065"/>
        <end position="2196"/>
    </location>
</feature>
<feature type="non-terminal residue" evidence="7">
    <location>
        <position position="2196"/>
    </location>
</feature>
<evidence type="ECO:0000259" key="6">
    <source>
        <dbReference type="Pfam" id="PF22672"/>
    </source>
</evidence>
<dbReference type="VEuPathDB" id="PlasmoDB:Pf7G8-2_000196700"/>
<dbReference type="Gene3D" id="1.20.1310.20">
    <property type="entry name" value="Duffy-antigen binding domain"/>
    <property type="match status" value="4"/>
</dbReference>
<feature type="domain" description="Duffy-antigen binding" evidence="4">
    <location>
        <begin position="1091"/>
        <end position="1237"/>
    </location>
</feature>
<feature type="domain" description="Duffy-antigen binding" evidence="4">
    <location>
        <begin position="1467"/>
        <end position="1755"/>
    </location>
</feature>
<feature type="region of interest" description="Disordered" evidence="2">
    <location>
        <begin position="1491"/>
        <end position="1575"/>
    </location>
</feature>
<feature type="coiled-coil region" evidence="1">
    <location>
        <begin position="1877"/>
        <end position="1904"/>
    </location>
</feature>
<feature type="compositionally biased region" description="Polar residues" evidence="2">
    <location>
        <begin position="1565"/>
        <end position="1575"/>
    </location>
</feature>
<dbReference type="EMBL" id="KX154956">
    <property type="protein sequence ID" value="ANJ21076.1"/>
    <property type="molecule type" value="Genomic_DNA"/>
</dbReference>
<reference evidence="7" key="1">
    <citation type="journal article" date="2016" name="EMBO Mol. Med.">
        <title>Plasmodium falciparum var genes expressed in children with severe malaria encode CIDRalpha1 domains.</title>
        <authorList>
            <person name="Jespersen J.S."/>
            <person name="Wang C.W."/>
            <person name="Mkumbaye S.I."/>
            <person name="Minja D.T."/>
            <person name="Petersen B."/>
            <person name="Turner L."/>
            <person name="Petersen J.E."/>
            <person name="Lusingu J.P."/>
            <person name="Theander T.G."/>
            <person name="Lavstsen T."/>
        </authorList>
    </citation>
    <scope>NUCLEOTIDE SEQUENCE</scope>
    <source>
        <strain evidence="7">1848-4</strain>
    </source>
</reference>
<feature type="compositionally biased region" description="Low complexity" evidence="2">
    <location>
        <begin position="1536"/>
        <end position="1564"/>
    </location>
</feature>
<dbReference type="Pfam" id="PF18562">
    <property type="entry name" value="CIDR1_gamma"/>
    <property type="match status" value="1"/>
</dbReference>
<evidence type="ECO:0000313" key="7">
    <source>
        <dbReference type="EMBL" id="ANJ21076.1"/>
    </source>
</evidence>
<dbReference type="FunFam" id="1.20.58.830:FF:000021">
    <property type="entry name" value="Erythrocyte membrane protein 1, PfEMP1"/>
    <property type="match status" value="1"/>
</dbReference>
<dbReference type="VEuPathDB" id="PlasmoDB:PfSN01_120060500"/>
<feature type="domain" description="Duffy-antigen binding" evidence="4">
    <location>
        <begin position="692"/>
        <end position="861"/>
    </location>
</feature>
<name>A0A191VZE3_PLAFA</name>
<dbReference type="VEuPathDB" id="PlasmoDB:PfHB3_070016000"/>
<dbReference type="Gene3D" id="1.20.58.830">
    <property type="match status" value="5"/>
</dbReference>
<feature type="domain" description="Duffy-binding-like" evidence="6">
    <location>
        <begin position="1811"/>
        <end position="1956"/>
    </location>
</feature>
<dbReference type="InterPro" id="IPR041480">
    <property type="entry name" value="CIDR1_gamma"/>
</dbReference>
<feature type="domain" description="Duffy-binding-like" evidence="3">
    <location>
        <begin position="430"/>
        <end position="574"/>
    </location>
</feature>
<feature type="non-terminal residue" evidence="7">
    <location>
        <position position="1"/>
    </location>
</feature>
<evidence type="ECO:0000259" key="5">
    <source>
        <dbReference type="Pfam" id="PF18562"/>
    </source>
</evidence>
<dbReference type="InterPro" id="IPR054595">
    <property type="entry name" value="DBL_C"/>
</dbReference>
<feature type="region of interest" description="Disordered" evidence="2">
    <location>
        <begin position="1320"/>
        <end position="1341"/>
    </location>
</feature>
<feature type="domain" description="Duffy-antigen binding" evidence="4">
    <location>
        <begin position="1"/>
        <end position="123"/>
    </location>
</feature>
<dbReference type="SUPFAM" id="SSF140924">
    <property type="entry name" value="Duffy binding domain-like"/>
    <property type="match status" value="6"/>
</dbReference>
<dbReference type="Pfam" id="PF22672">
    <property type="entry name" value="DBL_C"/>
    <property type="match status" value="2"/>
</dbReference>
<dbReference type="Pfam" id="PF03011">
    <property type="entry name" value="PFEMP"/>
    <property type="match status" value="2"/>
</dbReference>
<feature type="region of interest" description="Disordered" evidence="2">
    <location>
        <begin position="1437"/>
        <end position="1463"/>
    </location>
</feature>
<evidence type="ECO:0000259" key="4">
    <source>
        <dbReference type="Pfam" id="PF05424"/>
    </source>
</evidence>
<dbReference type="Gene3D" id="1.20.58.1930">
    <property type="match status" value="1"/>
</dbReference>
<dbReference type="VEuPathDB" id="PlasmoDB:PfIT_080013800"/>
<feature type="domain" description="Duffy-binding-like" evidence="6">
    <location>
        <begin position="127"/>
        <end position="288"/>
    </location>
</feature>
<dbReference type="VEuPathDB" id="PlasmoDB:PfIT_120045800"/>
<accession>A0A191VZE3</accession>
<dbReference type="VEuPathDB" id="PlasmoDB:PfTG01_000058000"/>
<dbReference type="VEuPathDB" id="PlasmoDB:PfGA01_120024100"/>
<dbReference type="FunFam" id="1.20.58.1930:FF:000001">
    <property type="entry name" value="Erythrocyte membrane protein 1, PfEMP1"/>
    <property type="match status" value="1"/>
</dbReference>
<evidence type="ECO:0000256" key="2">
    <source>
        <dbReference type="SAM" id="MobiDB-lite"/>
    </source>
</evidence>
<feature type="region of interest" description="Disordered" evidence="2">
    <location>
        <begin position="1606"/>
        <end position="1627"/>
    </location>
</feature>
<dbReference type="VEuPathDB" id="PlasmoDB:PfNF54_040018600"/>
<dbReference type="Pfam" id="PF05424">
    <property type="entry name" value="Duffy_binding"/>
    <property type="match status" value="4"/>
</dbReference>
<dbReference type="GO" id="GO:0016020">
    <property type="term" value="C:membrane"/>
    <property type="evidence" value="ECO:0007669"/>
    <property type="project" value="InterPro"/>
</dbReference>
<dbReference type="VEuPathDB" id="PlasmoDB:PF3D7_0413100"/>
<dbReference type="InterPro" id="IPR008602">
    <property type="entry name" value="Duffy-antigen-binding"/>
</dbReference>
<dbReference type="InterPro" id="IPR042202">
    <property type="entry name" value="Duffy-ag-bd_sf"/>
</dbReference>
<evidence type="ECO:0000256" key="1">
    <source>
        <dbReference type="SAM" id="Coils"/>
    </source>
</evidence>
<evidence type="ECO:0000259" key="3">
    <source>
        <dbReference type="Pfam" id="PF03011"/>
    </source>
</evidence>
<dbReference type="VEuPathDB" id="PlasmoDB:PfDd2_010017200"/>
<dbReference type="VEuPathDB" id="PlasmoDB:PF3D7_0412900"/>
<protein>
    <submittedName>
        <fullName evidence="7">Erythrocyte membrane protein 1</fullName>
    </submittedName>
</protein>
<feature type="domain" description="Cysteine-rich interdomain region 1 gamma" evidence="5">
    <location>
        <begin position="2000"/>
        <end position="2049"/>
    </location>
</feature>
<dbReference type="FunFam" id="1.20.58.830:FF:000005">
    <property type="entry name" value="Erythrocyte membrane protein 1, PfEMP1"/>
    <property type="match status" value="1"/>
</dbReference>
<feature type="compositionally biased region" description="Low complexity" evidence="2">
    <location>
        <begin position="1494"/>
        <end position="1506"/>
    </location>
</feature>
<sequence>DIIRGKDLFIGNNKRDKLEKQLQKYFNNIYENLKGAAKKHYNGDKENFYQLREDWWNANRHTVWKAITCNAWGNTYFRTTCSDRNGSFSQANKYCRCNDDKPGNDKENIDPPTYFDYVPQYLRWFEEWAEDFCRKRKYKLENAKKFCRGDEGMGEDKYCDFNGYDCKGTASGKHKYLWDYKCAGCFFSCSDFRKWIAKQKDEFEKQKNKYDKEIGKAKNTTQVPNGNISNIYEKEFYTHLEEKYKTVDAFLNLLNKETACEKQPYDEGRTIGINFKNDQPEDIFSPTEYCEPCPWCGIEKQQGGKWKRINNHSACEKEELYTPKENATSTKINVLTSGEGEKDIAEKLEAFCKTQNGTGSGNASSGVGGGNSDSSLYDRWQCYQFDQLTKHGQDVVEEDVQKVKNAGGLCILEKTNGKENVNKQKTFNNFFNFWVAHVLKDSIDWRTQLTKCLSEDKLKKCEKGCKSNCECFKKWIEKKEKEWIEVKQQFNKQTDLPGGLSHYILLENILEHYYFKNIQKAYGDLKSIQEMQRIIDANKKKTTNRSKDDVDALDVLFDHELEEAEDCLDIHEDDDDADECVEESEKIPNNPCSGTRHRAMVKNVAADMYRAARQQLRNRGGRKALKADASKGHYNGKANESVLNDVCDITNQYSNAIGASNNPCNGKGNGKDQRFKIETQWKDTGENGTQIGVYLPPRREHMCTSNLEYLLKARGGQFGQVESGKCNHSFLGDVLLAAKMEAEDIKSRLNNNGNSSSICRAMKYSFADIGDIIKGTDLWVHPYQTQLQGDLKTIFGKIKDELKGIETSKYTNTDGKHKQLRADWWTANRRQVWKAMKCATKNSKIPCHGMPVDDYIPQRLRWMTEWAEWFCKEQYSLYDKLETDCGSCKIKGKVQGCTSSDPKCKQCKNACEKYKEEINKWKQQWDAISYKYLMLYYGAKTTAAYGTVAYSGDVEPKDKPVVAFLQELQKQNSGKTTYDTADRYIHQEIGNVGCNIQNEFCDKKNGETSTSSDKKVDNDKYAFEKLPSEYQEACNCNENVTPRPPALSNVCNTVKTLLNAHAGQDKIDSCNKKNDRTWNCSDDTFNEHNKGACMPPRRQSLCIHSLEHFSGTSQNKLKEAFIKCAAIETHFLWIYYKNKNSSIVETQLRNGNIPQEFKRIMYYTFGDYRDICLGTDISSDSNIKGISQKVNDILNSQNGKTHEQNITPKTWWEKNKNDIWQGILCALPYSEKFKNKNEYRNPPDDFAKKPQFLRWMIEWGEEFCAERQKKEDDVNSKCKGPNPSSACDKGSSCKSACTEYENYVKSKKVEFNGQTDRFVRNANETSPDPEYSGYEHKQGEETKQGNDYLLEKCDNAKCSCMDGNVRSEDPSVKPFGRYAHQYSNKCNCLHGKYSPSAPPPRAQPPQEPPAAPTVVDVCTTVAEALKDDKSLQAACQQKYGKTPPTSWKCIPSGDKAATRGNDATTGGLCIPPRRRRLYIGKIKEWAGITVNGDSSESSVSGSGTESQEGEKSTEGKGQGTQLQETSKAKPSLSDGQTASDSSAQTASDSSAQTASDSSAQTASQPNSHPTSATASRAQDPLLTAFVESAAVETFFLWDRYKKENTKTQSVGSLPLQLPPGVSDDPDNPQSKLLNGEIPNDFLRQMFYTLGDYRDILYSGGVDNTSDSGNTNGSNNNNIVLEASGSTEQEKAKMEKIQKKIQEHINSGSTPRSAQNGFQQRENLWSTFAQPIWNGMICALTYKENSSGGDGKTTTITQDTNLKDQLLENGNPITKYQYEKVELEDESGAKSNDDTKLKNFVKRPTFFRYLEEWGENFCKKRTEMLGKIRGECTDGGGNYTGRYCGGDGFDCIKIGPNKDGIIKGFDCPSCGRECRKYKKWIEKKKTEYEKQKNAYEQEKKDAEGNNNGNEFSTKLQSLHDAEAFLNRLKNGPCKTNKENGEDDIDFDKDSKTFQHAKNCDPCPVFGVNCDRGDCSKATVEVCDKKKVITTEDVKKNNDYINVDILVSDNNENDFPDKLDVCKGTGIFDGIREDKWICGYFCKSDVCVLEKSDEKKDVEQNIQIRALLKRWVENFLEDYNKINDKISHCIDNGKGNICKNKCNDKCKCVGEWINKKRTEWKTIRDRYVKQYNGGGTEKKTLVKNFLEDLQSQIDFKKATGRKNISDFESKVCNCPENSKQKDEKKDIIDCLLDKLKKK</sequence>
<dbReference type="VEuPathDB" id="PlasmoDB:PfNF166_080012800"/>
<dbReference type="VEuPathDB" id="PlasmoDB:PfNF135_000040300"/>
<gene>
    <name evidence="7" type="primary">var</name>
</gene>
<dbReference type="GO" id="GO:0046789">
    <property type="term" value="F:host cell surface receptor binding"/>
    <property type="evidence" value="ECO:0007669"/>
    <property type="project" value="InterPro"/>
</dbReference>
<proteinExistence type="predicted"/>
<keyword evidence="1" id="KW-0175">Coiled coil</keyword>
<dbReference type="VEuPathDB" id="PlasmoDB:PfTG01_000058200"/>
<dbReference type="VEuPathDB" id="PlasmoDB:Pf7G8_070018200"/>
<dbReference type="InterPro" id="IPR004258">
    <property type="entry name" value="DBL"/>
</dbReference>